<evidence type="ECO:0000313" key="1">
    <source>
        <dbReference type="EMBL" id="KAG2298882.1"/>
    </source>
</evidence>
<keyword evidence="2" id="KW-1185">Reference proteome</keyword>
<reference evidence="1 2" key="1">
    <citation type="submission" date="2020-02" db="EMBL/GenBank/DDBJ databases">
        <authorList>
            <person name="Ma Q."/>
            <person name="Huang Y."/>
            <person name="Song X."/>
            <person name="Pei D."/>
        </authorList>
    </citation>
    <scope>NUCLEOTIDE SEQUENCE [LARGE SCALE GENOMIC DNA]</scope>
    <source>
        <strain evidence="1">Sxm20200214</strain>
        <tissue evidence="1">Leaf</tissue>
    </source>
</reference>
<gene>
    <name evidence="1" type="ORF">Bca52824_035354</name>
</gene>
<proteinExistence type="predicted"/>
<evidence type="ECO:0000313" key="2">
    <source>
        <dbReference type="Proteomes" id="UP000886595"/>
    </source>
</evidence>
<comment type="caution">
    <text evidence="1">The sequence shown here is derived from an EMBL/GenBank/DDBJ whole genome shotgun (WGS) entry which is preliminary data.</text>
</comment>
<dbReference type="AlphaFoldDB" id="A0A8X7S2Z5"/>
<protein>
    <submittedName>
        <fullName evidence="1">Uncharacterized protein</fullName>
    </submittedName>
</protein>
<sequence length="84" mass="9631">MIDKSSRCFGRIRDYLARRDVFEKAKNLYGQASGIRKCLELIRDGGTDASQEMIDIFINQEKQHEAEVTKLGEDDLTLSRLILP</sequence>
<dbReference type="Proteomes" id="UP000886595">
    <property type="component" value="Unassembled WGS sequence"/>
</dbReference>
<organism evidence="1 2">
    <name type="scientific">Brassica carinata</name>
    <name type="common">Ethiopian mustard</name>
    <name type="synonym">Abyssinian cabbage</name>
    <dbReference type="NCBI Taxonomy" id="52824"/>
    <lineage>
        <taxon>Eukaryota</taxon>
        <taxon>Viridiplantae</taxon>
        <taxon>Streptophyta</taxon>
        <taxon>Embryophyta</taxon>
        <taxon>Tracheophyta</taxon>
        <taxon>Spermatophyta</taxon>
        <taxon>Magnoliopsida</taxon>
        <taxon>eudicotyledons</taxon>
        <taxon>Gunneridae</taxon>
        <taxon>Pentapetalae</taxon>
        <taxon>rosids</taxon>
        <taxon>malvids</taxon>
        <taxon>Brassicales</taxon>
        <taxon>Brassicaceae</taxon>
        <taxon>Brassiceae</taxon>
        <taxon>Brassica</taxon>
    </lineage>
</organism>
<name>A0A8X7S2Z5_BRACI</name>
<dbReference type="EMBL" id="JAAMPC010000008">
    <property type="protein sequence ID" value="KAG2298882.1"/>
    <property type="molecule type" value="Genomic_DNA"/>
</dbReference>
<accession>A0A8X7S2Z5</accession>